<gene>
    <name evidence="2" type="ORF">N47_A08370</name>
</gene>
<organism evidence="2">
    <name type="scientific">uncultured Desulfobacterium sp</name>
    <dbReference type="NCBI Taxonomy" id="201089"/>
    <lineage>
        <taxon>Bacteria</taxon>
        <taxon>Pseudomonadati</taxon>
        <taxon>Thermodesulfobacteriota</taxon>
        <taxon>Desulfobacteria</taxon>
        <taxon>Desulfobacterales</taxon>
        <taxon>Desulfobacteriaceae</taxon>
        <taxon>Desulfobacterium</taxon>
        <taxon>environmental samples</taxon>
    </lineage>
</organism>
<dbReference type="SUPFAM" id="SSF48452">
    <property type="entry name" value="TPR-like"/>
    <property type="match status" value="1"/>
</dbReference>
<dbReference type="Gene3D" id="1.25.40.10">
    <property type="entry name" value="Tetratricopeptide repeat domain"/>
    <property type="match status" value="1"/>
</dbReference>
<feature type="domain" description="CHAT" evidence="1">
    <location>
        <begin position="477"/>
        <end position="740"/>
    </location>
</feature>
<name>E1Y8B4_9BACT</name>
<proteinExistence type="predicted"/>
<dbReference type="Pfam" id="PF12770">
    <property type="entry name" value="CHAT"/>
    <property type="match status" value="1"/>
</dbReference>
<dbReference type="InterPro" id="IPR024983">
    <property type="entry name" value="CHAT_dom"/>
</dbReference>
<accession>E1Y8B4</accession>
<evidence type="ECO:0000313" key="2">
    <source>
        <dbReference type="EMBL" id="CBX26808.1"/>
    </source>
</evidence>
<evidence type="ECO:0000259" key="1">
    <source>
        <dbReference type="Pfam" id="PF12770"/>
    </source>
</evidence>
<reference evidence="2" key="1">
    <citation type="journal article" date="2011" name="Environ. Microbiol.">
        <title>Genomic insights into the metabolic potential of the polycyclic aromatic hydrocarbon degrading sulfate-reducing Deltaproteobacterium N47.</title>
        <authorList>
            <person name="Bergmann F."/>
            <person name="Selesi D."/>
            <person name="Weinmaier T."/>
            <person name="Tischler P."/>
            <person name="Rattei T."/>
            <person name="Meckenstock R.U."/>
        </authorList>
    </citation>
    <scope>NUCLEOTIDE SEQUENCE</scope>
</reference>
<protein>
    <recommendedName>
        <fullName evidence="1">CHAT domain-containing protein</fullName>
    </recommendedName>
</protein>
<sequence>MACSLSRDIKLSSYAQKQQINEIINAIQPRVDNGDSVSSFQLFMLASSYNGIRNYSKALAITDLLQKQIDNGDRAFVGSDLTVYPRILRGSIYLDQGEPQKAIEEGILAYKLLHEDGREKQSFYTSQLISIYDFLGVAYAISGNKSDAQKIVNSLQNVSITVMNGPEKYSALARIYMALKEYDNALKAIRNPNARVTGAITALYDQTFQEIPNLFILSKSLYETGNIIEAKKGYDRLLGHPQIEQIGGIYWIVLLDRAKIALSEGRKNAAEDMLKKTIDVIEKQRSSINSEAGRIGFVGDKQSAYAELTALLIADDRYAEAFTYVERAKSRALVDLLASQKDIKVRGGQTEQIRITLAELTKAENDLTVVAQSAEDKESQNKTRAVVLKLKKNLHENAPELSALVSVATPSTAEIQEKIKDDETLLEYYCAGSKWYVFILTDKTIVAQKLPVTDLEKNIDALRKNTTAQDLPDFKQYSQMLYRQLFSLAAPAIKTKKLIIVPHGSLHYLPFAALSDGNEYLIDRFSIRMLPSASVLSFLKERAKQEDRGALIFGNPKLDDPKYDLKFAQDEALSISKIIPESNVLLRSDASKTNLEKFGSKYFIIHLAVHGVFDIDKPLNSALLLAADKMNDGLLRAGDLYNLSLNADLVTLSACETALGKVSTGDDVVGLTRGFLYAGARSLISSLWQVDDETTRDIMINFYTNLSKMNKDEALRQAQLKVKKQHPNPYFWAAFLLTGSAM</sequence>
<dbReference type="InterPro" id="IPR011990">
    <property type="entry name" value="TPR-like_helical_dom_sf"/>
</dbReference>
<dbReference type="EMBL" id="FR695864">
    <property type="protein sequence ID" value="CBX26808.1"/>
    <property type="molecule type" value="Genomic_DNA"/>
</dbReference>
<dbReference type="AlphaFoldDB" id="E1Y8B4"/>
<dbReference type="PANTHER" id="PTHR10098">
    <property type="entry name" value="RAPSYN-RELATED"/>
    <property type="match status" value="1"/>
</dbReference>